<dbReference type="EMBL" id="CM047743">
    <property type="protein sequence ID" value="KAJ0030209.1"/>
    <property type="molecule type" value="Genomic_DNA"/>
</dbReference>
<evidence type="ECO:0000313" key="2">
    <source>
        <dbReference type="Proteomes" id="UP001163603"/>
    </source>
</evidence>
<comment type="caution">
    <text evidence="1">The sequence shown here is derived from an EMBL/GenBank/DDBJ whole genome shotgun (WGS) entry which is preliminary data.</text>
</comment>
<accession>A0ACC0Y533</accession>
<keyword evidence="2" id="KW-1185">Reference proteome</keyword>
<reference evidence="2" key="1">
    <citation type="journal article" date="2023" name="G3 (Bethesda)">
        <title>Genome assembly and association tests identify interacting loci associated with vigor, precocity, and sex in interspecific pistachio rootstocks.</title>
        <authorList>
            <person name="Palmer W."/>
            <person name="Jacygrad E."/>
            <person name="Sagayaradj S."/>
            <person name="Cavanaugh K."/>
            <person name="Han R."/>
            <person name="Bertier L."/>
            <person name="Beede B."/>
            <person name="Kafkas S."/>
            <person name="Golino D."/>
            <person name="Preece J."/>
            <person name="Michelmore R."/>
        </authorList>
    </citation>
    <scope>NUCLEOTIDE SEQUENCE [LARGE SCALE GENOMIC DNA]</scope>
</reference>
<sequence length="260" mass="28892">MASNPSYRKSFIASTMKIARLYGFGGLDLAWIPGLSSSDMTNTGTLFQDWRAAIELEAKKSSQSPLILTARVDYTPNGIRPGSYPTQSIQNYLDWIHVQASDYNRPEWSNFTGAHAALYNPTSILSGDYGIRTWIEGGVSANKLVLCLPYYGYAWSLLNPKSNGIGAVAIGPAITADGFLRYYHIKNSIKGNKDIQVKYDADYVVNYCTIGNIWIGFDDVKVVKTKVSYAKEKGLRGYYVWEVPYDDDWVLSEAAAASKQ</sequence>
<dbReference type="Proteomes" id="UP001163603">
    <property type="component" value="Chromosome 8"/>
</dbReference>
<proteinExistence type="predicted"/>
<evidence type="ECO:0000313" key="1">
    <source>
        <dbReference type="EMBL" id="KAJ0030209.1"/>
    </source>
</evidence>
<name>A0ACC0Y533_9ROSI</name>
<protein>
    <submittedName>
        <fullName evidence="1">Uncharacterized protein</fullName>
    </submittedName>
</protein>
<gene>
    <name evidence="1" type="ORF">Pint_14640</name>
</gene>
<organism evidence="1 2">
    <name type="scientific">Pistacia integerrima</name>
    <dbReference type="NCBI Taxonomy" id="434235"/>
    <lineage>
        <taxon>Eukaryota</taxon>
        <taxon>Viridiplantae</taxon>
        <taxon>Streptophyta</taxon>
        <taxon>Embryophyta</taxon>
        <taxon>Tracheophyta</taxon>
        <taxon>Spermatophyta</taxon>
        <taxon>Magnoliopsida</taxon>
        <taxon>eudicotyledons</taxon>
        <taxon>Gunneridae</taxon>
        <taxon>Pentapetalae</taxon>
        <taxon>rosids</taxon>
        <taxon>malvids</taxon>
        <taxon>Sapindales</taxon>
        <taxon>Anacardiaceae</taxon>
        <taxon>Pistacia</taxon>
    </lineage>
</organism>